<proteinExistence type="inferred from homology"/>
<feature type="site" description="Transition state stabilizer" evidence="6">
    <location>
        <position position="256"/>
    </location>
</feature>
<dbReference type="InterPro" id="IPR011559">
    <property type="entry name" value="Initiation_fac_2B_a/b/d"/>
</dbReference>
<evidence type="ECO:0000256" key="3">
    <source>
        <dbReference type="ARBA" id="ARBA00023167"/>
    </source>
</evidence>
<keyword evidence="3 6" id="KW-0486">Methionine biosynthesis</keyword>
<feature type="region of interest" description="Disordered" evidence="7">
    <location>
        <begin position="24"/>
        <end position="63"/>
    </location>
</feature>
<keyword evidence="4 6" id="KW-0413">Isomerase</keyword>
<dbReference type="FunFam" id="3.40.50.10470:FF:000003">
    <property type="entry name" value="Methylthioribose-1-phosphate isomerase"/>
    <property type="match status" value="1"/>
</dbReference>
<evidence type="ECO:0000256" key="7">
    <source>
        <dbReference type="SAM" id="MobiDB-lite"/>
    </source>
</evidence>
<keyword evidence="2 6" id="KW-0028">Amino-acid biosynthesis</keyword>
<feature type="compositionally biased region" description="Basic and acidic residues" evidence="7">
    <location>
        <begin position="24"/>
        <end position="48"/>
    </location>
</feature>
<dbReference type="PANTHER" id="PTHR43475">
    <property type="entry name" value="METHYLTHIORIBOSE-1-PHOSPHATE ISOMERASE"/>
    <property type="match status" value="1"/>
</dbReference>
<dbReference type="GO" id="GO:0046523">
    <property type="term" value="F:S-methyl-5-thioribose-1-phosphate isomerase activity"/>
    <property type="evidence" value="ECO:0007669"/>
    <property type="project" value="UniProtKB-UniRule"/>
</dbReference>
<evidence type="ECO:0000256" key="2">
    <source>
        <dbReference type="ARBA" id="ARBA00022605"/>
    </source>
</evidence>
<evidence type="ECO:0000313" key="9">
    <source>
        <dbReference type="WBParaSite" id="SPAL_0001227500.1"/>
    </source>
</evidence>
<evidence type="ECO:0000313" key="8">
    <source>
        <dbReference type="Proteomes" id="UP000046392"/>
    </source>
</evidence>
<dbReference type="SUPFAM" id="SSF100950">
    <property type="entry name" value="NagB/RpiA/CoA transferase-like"/>
    <property type="match status" value="1"/>
</dbReference>
<evidence type="ECO:0000256" key="6">
    <source>
        <dbReference type="HAMAP-Rule" id="MF_03119"/>
    </source>
</evidence>
<comment type="catalytic activity">
    <reaction evidence="6">
        <text>5-(methylsulfanyl)-alpha-D-ribose 1-phosphate = 5-(methylsulfanyl)-D-ribulose 1-phosphate</text>
        <dbReference type="Rhea" id="RHEA:19989"/>
        <dbReference type="ChEBI" id="CHEBI:58533"/>
        <dbReference type="ChEBI" id="CHEBI:58548"/>
        <dbReference type="EC" id="5.3.1.23"/>
    </reaction>
</comment>
<accession>A0A0N5C2R4</accession>
<dbReference type="InterPro" id="IPR037171">
    <property type="entry name" value="NagB/RpiA_transferase-like"/>
</dbReference>
<evidence type="ECO:0000256" key="4">
    <source>
        <dbReference type="ARBA" id="ARBA00023235"/>
    </source>
</evidence>
<dbReference type="AlphaFoldDB" id="A0A0N5C2R4"/>
<keyword evidence="1 6" id="KW-0963">Cytoplasm</keyword>
<dbReference type="FunFam" id="1.20.120.420:FF:000003">
    <property type="entry name" value="Methylthioribose-1-phosphate isomerase"/>
    <property type="match status" value="1"/>
</dbReference>
<feature type="compositionally biased region" description="Acidic residues" evidence="7">
    <location>
        <begin position="49"/>
        <end position="62"/>
    </location>
</feature>
<dbReference type="GO" id="GO:0019509">
    <property type="term" value="P:L-methionine salvage from methylthioadenosine"/>
    <property type="evidence" value="ECO:0007669"/>
    <property type="project" value="UniProtKB-UniRule"/>
</dbReference>
<organism evidence="8 9">
    <name type="scientific">Strongyloides papillosus</name>
    <name type="common">Intestinal threadworm</name>
    <dbReference type="NCBI Taxonomy" id="174720"/>
    <lineage>
        <taxon>Eukaryota</taxon>
        <taxon>Metazoa</taxon>
        <taxon>Ecdysozoa</taxon>
        <taxon>Nematoda</taxon>
        <taxon>Chromadorea</taxon>
        <taxon>Rhabditida</taxon>
        <taxon>Tylenchina</taxon>
        <taxon>Panagrolaimomorpha</taxon>
        <taxon>Strongyloidoidea</taxon>
        <taxon>Strongyloididae</taxon>
        <taxon>Strongyloides</taxon>
    </lineage>
</organism>
<comment type="pathway">
    <text evidence="6">Amino-acid biosynthesis; L-methionine biosynthesis via salvage pathway; L-methionine from S-methyl-5-thio-alpha-D-ribose 1-phosphate: step 1/6.</text>
</comment>
<reference evidence="9" key="1">
    <citation type="submission" date="2017-02" db="UniProtKB">
        <authorList>
            <consortium name="WormBaseParasite"/>
        </authorList>
    </citation>
    <scope>IDENTIFICATION</scope>
</reference>
<dbReference type="EC" id="5.3.1.23" evidence="6"/>
<feature type="active site" description="Proton donor" evidence="6">
    <location>
        <position position="336"/>
    </location>
</feature>
<keyword evidence="5 6" id="KW-0539">Nucleus</keyword>
<comment type="function">
    <text evidence="6">Catalyzes the interconversion of methylthioribose-1-phosphate (MTR-1-P) into methylthioribulose-1-phosphate (MTRu-1-P).</text>
</comment>
<dbReference type="InterPro" id="IPR042529">
    <property type="entry name" value="IF_2B-like_C"/>
</dbReference>
<dbReference type="NCBIfam" id="TIGR00524">
    <property type="entry name" value="eIF-2B_rel"/>
    <property type="match status" value="1"/>
</dbReference>
<dbReference type="STRING" id="174720.A0A0N5C2R4"/>
<dbReference type="HAMAP" id="MF_01678">
    <property type="entry name" value="Salvage_MtnA"/>
    <property type="match status" value="1"/>
</dbReference>
<protein>
    <recommendedName>
        <fullName evidence="6">Methylthioribose-1-phosphate isomerase</fullName>
        <shortName evidence="6">M1Pi</shortName>
        <shortName evidence="6">MTR-1-P isomerase</shortName>
        <ecNumber evidence="6">5.3.1.23</ecNumber>
    </recommendedName>
    <alternativeName>
        <fullName evidence="6">S-methyl-5-thioribose-1-phosphate isomerase</fullName>
    </alternativeName>
    <alternativeName>
        <fullName evidence="6">Translation initiation factor eIF-2B subunit alpha/beta/delta-like protein</fullName>
    </alternativeName>
</protein>
<name>A0A0N5C2R4_STREA</name>
<dbReference type="Proteomes" id="UP000046392">
    <property type="component" value="Unplaced"/>
</dbReference>
<dbReference type="InterPro" id="IPR005251">
    <property type="entry name" value="IF-M1Pi"/>
</dbReference>
<keyword evidence="8" id="KW-1185">Reference proteome</keyword>
<dbReference type="GO" id="GO:0005737">
    <property type="term" value="C:cytoplasm"/>
    <property type="evidence" value="ECO:0007669"/>
    <property type="project" value="UniProtKB-SubCell"/>
</dbReference>
<dbReference type="NCBIfam" id="NF004326">
    <property type="entry name" value="PRK05720.1"/>
    <property type="match status" value="1"/>
</dbReference>
<dbReference type="WBParaSite" id="SPAL_0001227500.1">
    <property type="protein sequence ID" value="SPAL_0001227500.1"/>
    <property type="gene ID" value="SPAL_0001227500"/>
</dbReference>
<evidence type="ECO:0000256" key="1">
    <source>
        <dbReference type="ARBA" id="ARBA00022490"/>
    </source>
</evidence>
<dbReference type="PANTHER" id="PTHR43475:SF1">
    <property type="entry name" value="METHYLTHIORIBOSE-1-PHOSPHATE ISOMERASE"/>
    <property type="match status" value="1"/>
</dbReference>
<dbReference type="Gene3D" id="1.20.120.420">
    <property type="entry name" value="translation initiation factor eif-2b, domain 1"/>
    <property type="match status" value="1"/>
</dbReference>
<dbReference type="Gene3D" id="3.40.50.10470">
    <property type="entry name" value="Translation initiation factor eif-2b, domain 2"/>
    <property type="match status" value="1"/>
</dbReference>
<dbReference type="UniPathway" id="UPA00904">
    <property type="reaction ID" value="UER00874"/>
</dbReference>
<dbReference type="NCBIfam" id="TIGR00512">
    <property type="entry name" value="salvage_mtnA"/>
    <property type="match status" value="1"/>
</dbReference>
<dbReference type="InterPro" id="IPR000649">
    <property type="entry name" value="IF-2B-related"/>
</dbReference>
<sequence length="443" mass="49190">MTEAVKDSEISSLDNLSISSEKKIDTISVDEGKETDSCPDSEIEKKDEVSDDDDVIEDEEENVSSGVVKSFDPSSDFWEKSHLGNSSSLKSLIYDVDEVTLKILDQLLIPHAVSYINVSGIKDGFRVIKNMNVRGAPLIATVALLSIAVELEKPDHDSLNIEEFVLFIKESCAYLLNSRPTAINLRNGLREIVELVDRCVIEGENDVDEIRHKIQIAAYNFYTREWEENDELLKQATICVEANKEPGHKFTVMTICNTGALATSSLGTALGVIRKLHERNHLEMVYCLETRPYNQGSRLTAFELTQESIPFTLITDSMAAWAMRTKKIDAILVGADQVALNGDTANKIGTYMLSILGASHNIPFYVVVPISSINKDIKTGKRIKIEERPAIEMLSFNGLLTAPTTTNVWNPAFDVTPAKFITGILTEKGCFRPNELGRSILKL</sequence>
<dbReference type="GO" id="GO:0005634">
    <property type="term" value="C:nucleus"/>
    <property type="evidence" value="ECO:0007669"/>
    <property type="project" value="UniProtKB-SubCell"/>
</dbReference>
<dbReference type="InterPro" id="IPR027363">
    <property type="entry name" value="M1Pi_N"/>
</dbReference>
<dbReference type="Pfam" id="PF01008">
    <property type="entry name" value="IF-2B"/>
    <property type="match status" value="1"/>
</dbReference>
<comment type="similarity">
    <text evidence="6">Belongs to the eIF-2B alpha/beta/delta subunits family. MtnA subfamily.</text>
</comment>
<comment type="subcellular location">
    <subcellularLocation>
        <location evidence="6">Cytoplasm</location>
    </subcellularLocation>
    <subcellularLocation>
        <location evidence="6">Nucleus</location>
    </subcellularLocation>
</comment>
<evidence type="ECO:0000256" key="5">
    <source>
        <dbReference type="ARBA" id="ARBA00023242"/>
    </source>
</evidence>